<dbReference type="AlphaFoldDB" id="A0A6L2N8W8"/>
<evidence type="ECO:0000313" key="2">
    <source>
        <dbReference type="EMBL" id="GEU81887.1"/>
    </source>
</evidence>
<gene>
    <name evidence="2" type="ORF">Tci_053865</name>
</gene>
<organism evidence="2">
    <name type="scientific">Tanacetum cinerariifolium</name>
    <name type="common">Dalmatian daisy</name>
    <name type="synonym">Chrysanthemum cinerariifolium</name>
    <dbReference type="NCBI Taxonomy" id="118510"/>
    <lineage>
        <taxon>Eukaryota</taxon>
        <taxon>Viridiplantae</taxon>
        <taxon>Streptophyta</taxon>
        <taxon>Embryophyta</taxon>
        <taxon>Tracheophyta</taxon>
        <taxon>Spermatophyta</taxon>
        <taxon>Magnoliopsida</taxon>
        <taxon>eudicotyledons</taxon>
        <taxon>Gunneridae</taxon>
        <taxon>Pentapetalae</taxon>
        <taxon>asterids</taxon>
        <taxon>campanulids</taxon>
        <taxon>Asterales</taxon>
        <taxon>Asteraceae</taxon>
        <taxon>Asteroideae</taxon>
        <taxon>Anthemideae</taxon>
        <taxon>Anthemidinae</taxon>
        <taxon>Tanacetum</taxon>
    </lineage>
</organism>
<protein>
    <submittedName>
        <fullName evidence="2">Uncharacterized protein</fullName>
    </submittedName>
</protein>
<sequence length="96" mass="10228">MPKSNNDKKNINALKRMARISVRACCFVNTPPTSPPYQHLSPPTDYQSAPPSTPGESPPISPMAPLGFSLGHLLNTLKTSLPPLTSPPLAPSQPSK</sequence>
<reference evidence="2" key="1">
    <citation type="journal article" date="2019" name="Sci. Rep.">
        <title>Draft genome of Tanacetum cinerariifolium, the natural source of mosquito coil.</title>
        <authorList>
            <person name="Yamashiro T."/>
            <person name="Shiraishi A."/>
            <person name="Satake H."/>
            <person name="Nakayama K."/>
        </authorList>
    </citation>
    <scope>NUCLEOTIDE SEQUENCE</scope>
</reference>
<feature type="compositionally biased region" description="Pro residues" evidence="1">
    <location>
        <begin position="51"/>
        <end position="62"/>
    </location>
</feature>
<evidence type="ECO:0000256" key="1">
    <source>
        <dbReference type="SAM" id="MobiDB-lite"/>
    </source>
</evidence>
<comment type="caution">
    <text evidence="2">The sequence shown here is derived from an EMBL/GenBank/DDBJ whole genome shotgun (WGS) entry which is preliminary data.</text>
</comment>
<name>A0A6L2N8W8_TANCI</name>
<dbReference type="EMBL" id="BKCJ010008374">
    <property type="protein sequence ID" value="GEU81887.1"/>
    <property type="molecule type" value="Genomic_DNA"/>
</dbReference>
<proteinExistence type="predicted"/>
<feature type="region of interest" description="Disordered" evidence="1">
    <location>
        <begin position="31"/>
        <end position="66"/>
    </location>
</feature>
<accession>A0A6L2N8W8</accession>